<feature type="domain" description="Dof-type" evidence="11">
    <location>
        <begin position="26"/>
        <end position="80"/>
    </location>
</feature>
<name>A0AAV1DQB3_OLDCO</name>
<evidence type="ECO:0000256" key="8">
    <source>
        <dbReference type="PROSITE-ProRule" id="PRU00071"/>
    </source>
</evidence>
<evidence type="ECO:0000313" key="13">
    <source>
        <dbReference type="Proteomes" id="UP001161247"/>
    </source>
</evidence>
<dbReference type="AlphaFoldDB" id="A0AAV1DQB3"/>
<evidence type="ECO:0000259" key="11">
    <source>
        <dbReference type="PROSITE" id="PS50884"/>
    </source>
</evidence>
<keyword evidence="5 8" id="KW-0238">DNA-binding</keyword>
<evidence type="ECO:0000256" key="5">
    <source>
        <dbReference type="ARBA" id="ARBA00023125"/>
    </source>
</evidence>
<evidence type="ECO:0000256" key="4">
    <source>
        <dbReference type="ARBA" id="ARBA00023015"/>
    </source>
</evidence>
<dbReference type="Proteomes" id="UP001161247">
    <property type="component" value="Chromosome 6"/>
</dbReference>
<dbReference type="GO" id="GO:0003700">
    <property type="term" value="F:DNA-binding transcription factor activity"/>
    <property type="evidence" value="ECO:0007669"/>
    <property type="project" value="UniProtKB-UniRule"/>
</dbReference>
<protein>
    <recommendedName>
        <fullName evidence="9">Dof zinc finger protein</fullName>
    </recommendedName>
</protein>
<dbReference type="GO" id="GO:0005634">
    <property type="term" value="C:nucleus"/>
    <property type="evidence" value="ECO:0007669"/>
    <property type="project" value="UniProtKB-SubCell"/>
</dbReference>
<keyword evidence="2 8" id="KW-0863">Zinc-finger</keyword>
<dbReference type="PROSITE" id="PS50884">
    <property type="entry name" value="ZF_DOF_2"/>
    <property type="match status" value="1"/>
</dbReference>
<keyword evidence="7 8" id="KW-0539">Nucleus</keyword>
<comment type="function">
    <text evidence="9">Transcription factor that binds specifically to a 5'-AA[AG]G-3' consensus core sequence.</text>
</comment>
<dbReference type="InterPro" id="IPR003851">
    <property type="entry name" value="Znf_Dof"/>
</dbReference>
<dbReference type="GO" id="GO:0008270">
    <property type="term" value="F:zinc ion binding"/>
    <property type="evidence" value="ECO:0007669"/>
    <property type="project" value="UniProtKB-KW"/>
</dbReference>
<dbReference type="EMBL" id="OX459123">
    <property type="protein sequence ID" value="CAI9110078.1"/>
    <property type="molecule type" value="Genomic_DNA"/>
</dbReference>
<feature type="region of interest" description="Disordered" evidence="10">
    <location>
        <begin position="1"/>
        <end position="27"/>
    </location>
</feature>
<keyword evidence="4 9" id="KW-0805">Transcription regulation</keyword>
<evidence type="ECO:0000256" key="3">
    <source>
        <dbReference type="ARBA" id="ARBA00022833"/>
    </source>
</evidence>
<keyword evidence="3 9" id="KW-0862">Zinc</keyword>
<dbReference type="InterPro" id="IPR045174">
    <property type="entry name" value="Dof"/>
</dbReference>
<evidence type="ECO:0000256" key="10">
    <source>
        <dbReference type="SAM" id="MobiDB-lite"/>
    </source>
</evidence>
<dbReference type="PROSITE" id="PS01361">
    <property type="entry name" value="ZF_DOF_1"/>
    <property type="match status" value="1"/>
</dbReference>
<reference evidence="12" key="1">
    <citation type="submission" date="2023-03" db="EMBL/GenBank/DDBJ databases">
        <authorList>
            <person name="Julca I."/>
        </authorList>
    </citation>
    <scope>NUCLEOTIDE SEQUENCE</scope>
</reference>
<keyword evidence="6 9" id="KW-0804">Transcription</keyword>
<dbReference type="GO" id="GO:0003677">
    <property type="term" value="F:DNA binding"/>
    <property type="evidence" value="ECO:0007669"/>
    <property type="project" value="UniProtKB-UniRule"/>
</dbReference>
<feature type="compositionally biased region" description="Low complexity" evidence="10">
    <location>
        <begin position="97"/>
        <end position="107"/>
    </location>
</feature>
<evidence type="ECO:0000256" key="2">
    <source>
        <dbReference type="ARBA" id="ARBA00022771"/>
    </source>
</evidence>
<evidence type="ECO:0000256" key="9">
    <source>
        <dbReference type="RuleBase" id="RU369094"/>
    </source>
</evidence>
<evidence type="ECO:0000256" key="6">
    <source>
        <dbReference type="ARBA" id="ARBA00023163"/>
    </source>
</evidence>
<evidence type="ECO:0000256" key="7">
    <source>
        <dbReference type="ARBA" id="ARBA00023242"/>
    </source>
</evidence>
<sequence>MPSESCERKPTKQSQLGAPPPETEQLRCPRCESSNTKFCYYNNYNFSQPRHFCKACRRYWTQGGALRDIPVGGGTRKNAKRSRTLCSPGVLTVAATASATTTSSSSSPAYEYRHTPPPTATSSLLSPLSADHRGGSIPLLTAADAKIGTSCGSFTSLLNTHGPGIFGLGGFGLGLGTGVVEDVGFGLGRSVWPFPGIAVADGGATGGVGGPGHHGLGNGWQFQSGGEAAGNFGGDCFTLSDIALARTGHA</sequence>
<feature type="compositionally biased region" description="Basic and acidic residues" evidence="10">
    <location>
        <begin position="1"/>
        <end position="10"/>
    </location>
</feature>
<comment type="subcellular location">
    <subcellularLocation>
        <location evidence="8 9">Nucleus</location>
    </subcellularLocation>
</comment>
<keyword evidence="13" id="KW-1185">Reference proteome</keyword>
<keyword evidence="1 9" id="KW-0479">Metal-binding</keyword>
<evidence type="ECO:0000256" key="1">
    <source>
        <dbReference type="ARBA" id="ARBA00022723"/>
    </source>
</evidence>
<organism evidence="12 13">
    <name type="scientific">Oldenlandia corymbosa var. corymbosa</name>
    <dbReference type="NCBI Taxonomy" id="529605"/>
    <lineage>
        <taxon>Eukaryota</taxon>
        <taxon>Viridiplantae</taxon>
        <taxon>Streptophyta</taxon>
        <taxon>Embryophyta</taxon>
        <taxon>Tracheophyta</taxon>
        <taxon>Spermatophyta</taxon>
        <taxon>Magnoliopsida</taxon>
        <taxon>eudicotyledons</taxon>
        <taxon>Gunneridae</taxon>
        <taxon>Pentapetalae</taxon>
        <taxon>asterids</taxon>
        <taxon>lamiids</taxon>
        <taxon>Gentianales</taxon>
        <taxon>Rubiaceae</taxon>
        <taxon>Rubioideae</taxon>
        <taxon>Spermacoceae</taxon>
        <taxon>Hedyotis-Oldenlandia complex</taxon>
        <taxon>Oldenlandia</taxon>
    </lineage>
</organism>
<dbReference type="Pfam" id="PF02701">
    <property type="entry name" value="Zn_ribbon_Dof"/>
    <property type="match status" value="1"/>
</dbReference>
<proteinExistence type="predicted"/>
<feature type="region of interest" description="Disordered" evidence="10">
    <location>
        <begin position="97"/>
        <end position="126"/>
    </location>
</feature>
<dbReference type="PANTHER" id="PTHR31992">
    <property type="entry name" value="DOF ZINC FINGER PROTEIN DOF1.4-RELATED"/>
    <property type="match status" value="1"/>
</dbReference>
<dbReference type="PANTHER" id="PTHR31992:SF203">
    <property type="entry name" value="DOF ZINC FINGER PROTEIN"/>
    <property type="match status" value="1"/>
</dbReference>
<gene>
    <name evidence="12" type="ORF">OLC1_LOCUS17825</name>
</gene>
<evidence type="ECO:0000313" key="12">
    <source>
        <dbReference type="EMBL" id="CAI9110078.1"/>
    </source>
</evidence>
<accession>A0AAV1DQB3</accession>